<organism evidence="1 2">
    <name type="scientific">Aegilops tauschii subsp. strangulata</name>
    <name type="common">Goatgrass</name>
    <dbReference type="NCBI Taxonomy" id="200361"/>
    <lineage>
        <taxon>Eukaryota</taxon>
        <taxon>Viridiplantae</taxon>
        <taxon>Streptophyta</taxon>
        <taxon>Embryophyta</taxon>
        <taxon>Tracheophyta</taxon>
        <taxon>Spermatophyta</taxon>
        <taxon>Magnoliopsida</taxon>
        <taxon>Liliopsida</taxon>
        <taxon>Poales</taxon>
        <taxon>Poaceae</taxon>
        <taxon>BOP clade</taxon>
        <taxon>Pooideae</taxon>
        <taxon>Triticodae</taxon>
        <taxon>Triticeae</taxon>
        <taxon>Triticinae</taxon>
        <taxon>Aegilops</taxon>
    </lineage>
</organism>
<reference evidence="2" key="1">
    <citation type="journal article" date="2014" name="Science">
        <title>Ancient hybridizations among the ancestral genomes of bread wheat.</title>
        <authorList>
            <consortium name="International Wheat Genome Sequencing Consortium,"/>
            <person name="Marcussen T."/>
            <person name="Sandve S.R."/>
            <person name="Heier L."/>
            <person name="Spannagl M."/>
            <person name="Pfeifer M."/>
            <person name="Jakobsen K.S."/>
            <person name="Wulff B.B."/>
            <person name="Steuernagel B."/>
            <person name="Mayer K.F."/>
            <person name="Olsen O.A."/>
        </authorList>
    </citation>
    <scope>NUCLEOTIDE SEQUENCE [LARGE SCALE GENOMIC DNA]</scope>
    <source>
        <strain evidence="2">cv. AL8/78</strain>
    </source>
</reference>
<reference evidence="1" key="5">
    <citation type="journal article" date="2021" name="G3 (Bethesda)">
        <title>Aegilops tauschii genome assembly Aet v5.0 features greater sequence contiguity and improved annotation.</title>
        <authorList>
            <person name="Wang L."/>
            <person name="Zhu T."/>
            <person name="Rodriguez J.C."/>
            <person name="Deal K.R."/>
            <person name="Dubcovsky J."/>
            <person name="McGuire P.E."/>
            <person name="Lux T."/>
            <person name="Spannagl M."/>
            <person name="Mayer K.F.X."/>
            <person name="Baldrich P."/>
            <person name="Meyers B.C."/>
            <person name="Huo N."/>
            <person name="Gu Y.Q."/>
            <person name="Zhou H."/>
            <person name="Devos K.M."/>
            <person name="Bennetzen J.L."/>
            <person name="Unver T."/>
            <person name="Budak H."/>
            <person name="Gulick P.J."/>
            <person name="Galiba G."/>
            <person name="Kalapos B."/>
            <person name="Nelson D.R."/>
            <person name="Li P."/>
            <person name="You F.M."/>
            <person name="Luo M.C."/>
            <person name="Dvorak J."/>
        </authorList>
    </citation>
    <scope>NUCLEOTIDE SEQUENCE [LARGE SCALE GENOMIC DNA]</scope>
    <source>
        <strain evidence="1">cv. AL8/78</strain>
    </source>
</reference>
<evidence type="ECO:0000313" key="2">
    <source>
        <dbReference type="Proteomes" id="UP000015105"/>
    </source>
</evidence>
<reference evidence="2" key="2">
    <citation type="journal article" date="2017" name="Nat. Plants">
        <title>The Aegilops tauschii genome reveals multiple impacts of transposons.</title>
        <authorList>
            <person name="Zhao G."/>
            <person name="Zou C."/>
            <person name="Li K."/>
            <person name="Wang K."/>
            <person name="Li T."/>
            <person name="Gao L."/>
            <person name="Zhang X."/>
            <person name="Wang H."/>
            <person name="Yang Z."/>
            <person name="Liu X."/>
            <person name="Jiang W."/>
            <person name="Mao L."/>
            <person name="Kong X."/>
            <person name="Jiao Y."/>
            <person name="Jia J."/>
        </authorList>
    </citation>
    <scope>NUCLEOTIDE SEQUENCE [LARGE SCALE GENOMIC DNA]</scope>
    <source>
        <strain evidence="2">cv. AL8/78</strain>
    </source>
</reference>
<evidence type="ECO:0000313" key="1">
    <source>
        <dbReference type="EnsemblPlants" id="AET2Gv20517700.3"/>
    </source>
</evidence>
<protein>
    <submittedName>
        <fullName evidence="1">Uncharacterized protein</fullName>
    </submittedName>
</protein>
<dbReference type="Gramene" id="AET2Gv20517700.3">
    <property type="protein sequence ID" value="AET2Gv20517700.3"/>
    <property type="gene ID" value="AET2Gv20517700"/>
</dbReference>
<reference evidence="1" key="3">
    <citation type="journal article" date="2017" name="Nature">
        <title>Genome sequence of the progenitor of the wheat D genome Aegilops tauschii.</title>
        <authorList>
            <person name="Luo M.C."/>
            <person name="Gu Y.Q."/>
            <person name="Puiu D."/>
            <person name="Wang H."/>
            <person name="Twardziok S.O."/>
            <person name="Deal K.R."/>
            <person name="Huo N."/>
            <person name="Zhu T."/>
            <person name="Wang L."/>
            <person name="Wang Y."/>
            <person name="McGuire P.E."/>
            <person name="Liu S."/>
            <person name="Long H."/>
            <person name="Ramasamy R.K."/>
            <person name="Rodriguez J.C."/>
            <person name="Van S.L."/>
            <person name="Yuan L."/>
            <person name="Wang Z."/>
            <person name="Xia Z."/>
            <person name="Xiao L."/>
            <person name="Anderson O.D."/>
            <person name="Ouyang S."/>
            <person name="Liang Y."/>
            <person name="Zimin A.V."/>
            <person name="Pertea G."/>
            <person name="Qi P."/>
            <person name="Bennetzen J.L."/>
            <person name="Dai X."/>
            <person name="Dawson M.W."/>
            <person name="Muller H.G."/>
            <person name="Kugler K."/>
            <person name="Rivarola-Duarte L."/>
            <person name="Spannagl M."/>
            <person name="Mayer K.F.X."/>
            <person name="Lu F.H."/>
            <person name="Bevan M.W."/>
            <person name="Leroy P."/>
            <person name="Li P."/>
            <person name="You F.M."/>
            <person name="Sun Q."/>
            <person name="Liu Z."/>
            <person name="Lyons E."/>
            <person name="Wicker T."/>
            <person name="Salzberg S.L."/>
            <person name="Devos K.M."/>
            <person name="Dvorak J."/>
        </authorList>
    </citation>
    <scope>NUCLEOTIDE SEQUENCE [LARGE SCALE GENOMIC DNA]</scope>
    <source>
        <strain evidence="1">cv. AL8/78</strain>
    </source>
</reference>
<dbReference type="Proteomes" id="UP000015105">
    <property type="component" value="Chromosome 2D"/>
</dbReference>
<keyword evidence="2" id="KW-1185">Reference proteome</keyword>
<dbReference type="Gene3D" id="2.40.50.140">
    <property type="entry name" value="Nucleic acid-binding proteins"/>
    <property type="match status" value="1"/>
</dbReference>
<dbReference type="EnsemblPlants" id="AET2Gv20517700.3">
    <property type="protein sequence ID" value="AET2Gv20517700.3"/>
    <property type="gene ID" value="AET2Gv20517700"/>
</dbReference>
<dbReference type="AlphaFoldDB" id="A0A453BIB8"/>
<sequence length="120" mass="13729">TWIKKLILDFGNKVNQIDEDSLGRVVIVTSTTVKKLKEYSLSSTGATKVDLDIPETVELQTRYSLEDDIIEETEPEAHLQGTIQEQMLYNRKTLREIIKTAYESEKQSKSSILQKQPLSQ</sequence>
<reference evidence="1" key="4">
    <citation type="submission" date="2019-03" db="UniProtKB">
        <authorList>
            <consortium name="EnsemblPlants"/>
        </authorList>
    </citation>
    <scope>IDENTIFICATION</scope>
</reference>
<dbReference type="InterPro" id="IPR012340">
    <property type="entry name" value="NA-bd_OB-fold"/>
</dbReference>
<accession>A0A453BIB8</accession>
<proteinExistence type="predicted"/>
<name>A0A453BIB8_AEGTS</name>